<keyword evidence="4 7" id="KW-0274">FAD</keyword>
<keyword evidence="11" id="KW-1185">Reference proteome</keyword>
<evidence type="ECO:0000313" key="11">
    <source>
        <dbReference type="Proteomes" id="UP000256845"/>
    </source>
</evidence>
<dbReference type="InterPro" id="IPR036188">
    <property type="entry name" value="FAD/NAD-bd_sf"/>
</dbReference>
<dbReference type="Proteomes" id="UP000256845">
    <property type="component" value="Unassembled WGS sequence"/>
</dbReference>
<feature type="domain" description="FAD/NAD(P)-binding" evidence="9">
    <location>
        <begin position="4"/>
        <end position="163"/>
    </location>
</feature>
<protein>
    <submittedName>
        <fullName evidence="10">Ferredoxin--NADP+ reductase</fullName>
    </submittedName>
</protein>
<evidence type="ECO:0000259" key="9">
    <source>
        <dbReference type="Pfam" id="PF07992"/>
    </source>
</evidence>
<keyword evidence="6" id="KW-0560">Oxidoreductase</keyword>
<evidence type="ECO:0000256" key="6">
    <source>
        <dbReference type="ARBA" id="ARBA00023002"/>
    </source>
</evidence>
<dbReference type="InterPro" id="IPR055275">
    <property type="entry name" value="Ferredox_Rdtase"/>
</dbReference>
<dbReference type="Gene3D" id="3.50.50.60">
    <property type="entry name" value="FAD/NAD(P)-binding domain"/>
    <property type="match status" value="1"/>
</dbReference>
<dbReference type="PRINTS" id="PR00419">
    <property type="entry name" value="ADXRDTASE"/>
</dbReference>
<keyword evidence="3" id="KW-0285">Flavoprotein</keyword>
<feature type="binding site" evidence="7">
    <location>
        <position position="13"/>
    </location>
    <ligand>
        <name>FAD</name>
        <dbReference type="ChEBI" id="CHEBI:57692"/>
    </ligand>
</feature>
<evidence type="ECO:0000256" key="8">
    <source>
        <dbReference type="PIRSR" id="PIRSR000362-2"/>
    </source>
</evidence>
<evidence type="ECO:0000256" key="1">
    <source>
        <dbReference type="ARBA" id="ARBA00001974"/>
    </source>
</evidence>
<comment type="cofactor">
    <cofactor evidence="1 7">
        <name>FAD</name>
        <dbReference type="ChEBI" id="CHEBI:57692"/>
    </cofactor>
</comment>
<feature type="binding site" evidence="8">
    <location>
        <begin position="194"/>
        <end position="195"/>
    </location>
    <ligand>
        <name>NADP(+)</name>
        <dbReference type="ChEBI" id="CHEBI:58349"/>
    </ligand>
</feature>
<dbReference type="PANTHER" id="PTHR48467">
    <property type="entry name" value="GLUTAMATE SYNTHASE 1 [NADH], CHLOROPLASTIC-LIKE"/>
    <property type="match status" value="1"/>
</dbReference>
<feature type="binding site" evidence="7">
    <location>
        <position position="351"/>
    </location>
    <ligand>
        <name>FAD</name>
        <dbReference type="ChEBI" id="CHEBI:57692"/>
    </ligand>
</feature>
<keyword evidence="5 8" id="KW-0521">NADP</keyword>
<feature type="binding site" evidence="7">
    <location>
        <position position="42"/>
    </location>
    <ligand>
        <name>FAD</name>
        <dbReference type="ChEBI" id="CHEBI:57692"/>
    </ligand>
</feature>
<dbReference type="GO" id="GO:0016491">
    <property type="term" value="F:oxidoreductase activity"/>
    <property type="evidence" value="ECO:0007669"/>
    <property type="project" value="UniProtKB-KW"/>
</dbReference>
<dbReference type="RefSeq" id="WP_115936705.1">
    <property type="nucleotide sequence ID" value="NZ_QRDW01000004.1"/>
</dbReference>
<feature type="binding site" evidence="7">
    <location>
        <begin position="358"/>
        <end position="360"/>
    </location>
    <ligand>
        <name>FAD</name>
        <dbReference type="ChEBI" id="CHEBI:57692"/>
    </ligand>
</feature>
<comment type="similarity">
    <text evidence="2">Belongs to the ferredoxin--NADP reductase type 1 family.</text>
</comment>
<dbReference type="InterPro" id="IPR021163">
    <property type="entry name" value="Ferredox_Rdtase_adrenod"/>
</dbReference>
<gene>
    <name evidence="10" type="ORF">DFP90_104189</name>
</gene>
<evidence type="ECO:0000256" key="7">
    <source>
        <dbReference type="PIRSR" id="PIRSR000362-1"/>
    </source>
</evidence>
<dbReference type="SUPFAM" id="SSF51971">
    <property type="entry name" value="Nucleotide-binding domain"/>
    <property type="match status" value="1"/>
</dbReference>
<feature type="binding site" evidence="7">
    <location>
        <position position="78"/>
    </location>
    <ligand>
        <name>FAD</name>
        <dbReference type="ChEBI" id="CHEBI:57692"/>
    </ligand>
</feature>
<reference evidence="10 11" key="1">
    <citation type="submission" date="2018-07" db="EMBL/GenBank/DDBJ databases">
        <title>Genomic Encyclopedia of Type Strains, Phase III (KMG-III): the genomes of soil and plant-associated and newly described type strains.</title>
        <authorList>
            <person name="Whitman W."/>
        </authorList>
    </citation>
    <scope>NUCLEOTIDE SEQUENCE [LARGE SCALE GENOMIC DNA]</scope>
    <source>
        <strain evidence="10 11">CECT 8488</strain>
    </source>
</reference>
<evidence type="ECO:0000256" key="3">
    <source>
        <dbReference type="ARBA" id="ARBA00022630"/>
    </source>
</evidence>
<dbReference type="EMBL" id="QRDW01000004">
    <property type="protein sequence ID" value="RED50917.1"/>
    <property type="molecule type" value="Genomic_DNA"/>
</dbReference>
<sequence length="439" mass="47853">MSLSIAIIGTGPSALYAADGILKKAPEARIDLIDRLPTPYGLVRFGVAPDHLGTKNVTRQFDKTFEKENVRLFGNLTVGHDITIEELKSRYDAVLLATGAQQDKTLGIEGEDLEGIYGSAAFVGWYNGHPDRFAKNPIAEHTRQAVVIGNGNVSIDISRLLIKEESELAESDICAHARKAILEAGIQNVYLAGRRGPLEASFTPPELRELGKLEKAVPVIENADIPDALPDSIDTSIPSGRVTAKNMEIMRSFADLEADKAERKIHLLFHASPVAFLGDRHVTAVRFEKTAIDDEGRAVGTGEFFEIPADLVVTAIGYRSRPIEGIPFDEKRGNFPNNDGHIEDNLYVVGWGKRGPSGTIPTNRADSFQVANKLLDDLAGQDSEKGGPDAFDSLIRDKGLSPTSFSDWKTIERAEEQNATAPAPREKFTSIQDMLALLN</sequence>
<evidence type="ECO:0000313" key="10">
    <source>
        <dbReference type="EMBL" id="RED50917.1"/>
    </source>
</evidence>
<proteinExistence type="inferred from homology"/>
<evidence type="ECO:0000256" key="2">
    <source>
        <dbReference type="ARBA" id="ARBA00008312"/>
    </source>
</evidence>
<evidence type="ECO:0000256" key="5">
    <source>
        <dbReference type="ARBA" id="ARBA00022857"/>
    </source>
</evidence>
<feature type="binding site" evidence="8">
    <location>
        <position position="206"/>
    </location>
    <ligand>
        <name>NADP(+)</name>
        <dbReference type="ChEBI" id="CHEBI:58349"/>
    </ligand>
</feature>
<accession>A0A3D9HN33</accession>
<dbReference type="InterPro" id="IPR023753">
    <property type="entry name" value="FAD/NAD-binding_dom"/>
</dbReference>
<dbReference type="AlphaFoldDB" id="A0A3D9HN33"/>
<name>A0A3D9HN33_9PROT</name>
<feature type="binding site" evidence="8">
    <location>
        <begin position="150"/>
        <end position="153"/>
    </location>
    <ligand>
        <name>NADP(+)</name>
        <dbReference type="ChEBI" id="CHEBI:58349"/>
    </ligand>
</feature>
<dbReference type="Gene3D" id="3.40.50.720">
    <property type="entry name" value="NAD(P)-binding Rossmann-like Domain"/>
    <property type="match status" value="1"/>
</dbReference>
<evidence type="ECO:0000256" key="4">
    <source>
        <dbReference type="ARBA" id="ARBA00022827"/>
    </source>
</evidence>
<feature type="binding site" evidence="8">
    <location>
        <position position="358"/>
    </location>
    <ligand>
        <name>NADP(+)</name>
        <dbReference type="ChEBI" id="CHEBI:58349"/>
    </ligand>
</feature>
<dbReference type="PANTHER" id="PTHR48467:SF1">
    <property type="entry name" value="GLUTAMATE SYNTHASE 1 [NADH], CHLOROPLASTIC-LIKE"/>
    <property type="match status" value="1"/>
</dbReference>
<comment type="caution">
    <text evidence="10">The sequence shown here is derived from an EMBL/GenBank/DDBJ whole genome shotgun (WGS) entry which is preliminary data.</text>
</comment>
<organism evidence="10 11">
    <name type="scientific">Aestuariispira insulae</name>
    <dbReference type="NCBI Taxonomy" id="1461337"/>
    <lineage>
        <taxon>Bacteria</taxon>
        <taxon>Pseudomonadati</taxon>
        <taxon>Pseudomonadota</taxon>
        <taxon>Alphaproteobacteria</taxon>
        <taxon>Rhodospirillales</taxon>
        <taxon>Kiloniellaceae</taxon>
        <taxon>Aestuariispira</taxon>
    </lineage>
</organism>
<dbReference type="PIRSF" id="PIRSF000362">
    <property type="entry name" value="FNR"/>
    <property type="match status" value="1"/>
</dbReference>
<dbReference type="Pfam" id="PF07992">
    <property type="entry name" value="Pyr_redox_2"/>
    <property type="match status" value="1"/>
</dbReference>
<dbReference type="OrthoDB" id="9803192at2"/>